<dbReference type="AlphaFoldDB" id="A0A939FTA4"/>
<dbReference type="RefSeq" id="WP_207256196.1">
    <property type="nucleotide sequence ID" value="NZ_JAFMPP010000002.1"/>
</dbReference>
<dbReference type="Proteomes" id="UP000664122">
    <property type="component" value="Unassembled WGS sequence"/>
</dbReference>
<protein>
    <submittedName>
        <fullName evidence="1">DUF2735 domain-containing protein</fullName>
    </submittedName>
</protein>
<reference evidence="1" key="1">
    <citation type="submission" date="2021-03" db="EMBL/GenBank/DDBJ databases">
        <title>Whole genome sequence of Jiella sp. CQZ9-1.</title>
        <authorList>
            <person name="Tuo L."/>
        </authorList>
    </citation>
    <scope>NUCLEOTIDE SEQUENCE</scope>
    <source>
        <strain evidence="1">CQZ9-1</strain>
    </source>
</reference>
<dbReference type="EMBL" id="JAFMPP010000002">
    <property type="protein sequence ID" value="MBO0661538.1"/>
    <property type="molecule type" value="Genomic_DNA"/>
</dbReference>
<proteinExistence type="predicted"/>
<keyword evidence="2" id="KW-1185">Reference proteome</keyword>
<evidence type="ECO:0000313" key="1">
    <source>
        <dbReference type="EMBL" id="MBO0661538.1"/>
    </source>
</evidence>
<evidence type="ECO:0000313" key="2">
    <source>
        <dbReference type="Proteomes" id="UP000664122"/>
    </source>
</evidence>
<organism evidence="1 2">
    <name type="scientific">Jiella flava</name>
    <dbReference type="NCBI Taxonomy" id="2816857"/>
    <lineage>
        <taxon>Bacteria</taxon>
        <taxon>Pseudomonadati</taxon>
        <taxon>Pseudomonadota</taxon>
        <taxon>Alphaproteobacteria</taxon>
        <taxon>Hyphomicrobiales</taxon>
        <taxon>Aurantimonadaceae</taxon>
        <taxon>Jiella</taxon>
    </lineage>
</organism>
<name>A0A939FTA4_9HYPH</name>
<sequence length="65" mass="7134">MKPREGHQGAEILPFPLKARLACVAASRSQRLSQPLPGFVEFAAGGAAYHEDAIREDAEKHGRRH</sequence>
<comment type="caution">
    <text evidence="1">The sequence shown here is derived from an EMBL/GenBank/DDBJ whole genome shotgun (WGS) entry which is preliminary data.</text>
</comment>
<gene>
    <name evidence="1" type="ORF">J1C48_03020</name>
</gene>
<accession>A0A939FTA4</accession>